<dbReference type="GO" id="GO:0004553">
    <property type="term" value="F:hydrolase activity, hydrolyzing O-glycosyl compounds"/>
    <property type="evidence" value="ECO:0007669"/>
    <property type="project" value="InterPro"/>
</dbReference>
<evidence type="ECO:0000313" key="4">
    <source>
        <dbReference type="Proteomes" id="UP000252770"/>
    </source>
</evidence>
<evidence type="ECO:0000256" key="1">
    <source>
        <dbReference type="ARBA" id="ARBA00007401"/>
    </source>
</evidence>
<name>A0A367YZ00_9ACTN</name>
<dbReference type="InterPro" id="IPR017853">
    <property type="entry name" value="GH"/>
</dbReference>
<keyword evidence="4" id="KW-1185">Reference proteome</keyword>
<dbReference type="SUPFAM" id="SSF49785">
    <property type="entry name" value="Galactose-binding domain-like"/>
    <property type="match status" value="1"/>
</dbReference>
<dbReference type="SUPFAM" id="SSF51445">
    <property type="entry name" value="(Trans)glycosidases"/>
    <property type="match status" value="1"/>
</dbReference>
<comment type="caution">
    <text evidence="3">The sequence shown here is derived from an EMBL/GenBank/DDBJ whole genome shotgun (WGS) entry which is preliminary data.</text>
</comment>
<dbReference type="Gene3D" id="2.60.120.260">
    <property type="entry name" value="Galactose-binding domain-like"/>
    <property type="match status" value="1"/>
</dbReference>
<accession>A0A367YZ00</accession>
<dbReference type="Gene3D" id="3.20.20.80">
    <property type="entry name" value="Glycosidases"/>
    <property type="match status" value="1"/>
</dbReference>
<dbReference type="InterPro" id="IPR006104">
    <property type="entry name" value="Glyco_hydro_2_N"/>
</dbReference>
<sequence length="955" mass="104015">MTTDTFAAHTISTPTTADRLDVAGIWSLRLDPEDVGEQERWFAADPAGEDVRLPGSIQEQGFGDEITVDTPWTGMVVDRSFFTDERYAPYREPGNVAVPFWLQPRRYYRGAAWFQREVEVPASWQGRRVLLELERVHWESTLWVDGVRVGSERSLSTPHRFDLGELDPGTHRLTLKVDNRTIVDVGPNAHSISDHTQGNWNGVIGSLTLQALAPVRIRHVTPLPDVANRRVRVGVDLASGTAGIGHGTVTVTARRVGTAPAEVSVSVPVEPEHDRDLLERGMTAGGGHVDVELELGEDAPLWDEFSPALHELTVTVETTVGDTSSTDTRTLVLGLREVGTEGTQVTVNGRRTFIRGTLESCVFPLTGHPPTDVDAWRRVIATCRAFGLNLLRFHSWCPPDAAFVAADEAGFYFQVEGPVWANQGAAVGESRPVDGYVFEESRAILQTFGHHPSFLMMAHGNEPGGRDVEFLGPWVAHMQRLDPRHLYTSGAGWPAIPENDFDNIPHPRVQRWGEGLASRINGRPPETTSDYSSDVEATPRPIVSHEIGQWCAYPNLAERQKYTGLMQARNFDVFADFLAASGMADQGEEFLQASGQLQKLCYREDIEAALRTPGFGGFHLLGLTDFPGQGTALVGVLDAFWEEKGYCTAAEFARFCGPTVPLARLPKRVFTGGETLEAEAQVAHFGAAPLEGATLAWTLREDDGAVVDSGTAFEGTIAIGNSERHGRVPITLPEVSDARRLTLELTVSAGDGAVSANDWPLWVYPAAAPLQASPDVLTTADLEEALAAAGEGRTVLLFPELGAPHTDVALGFSPVFWNTAWTKNQAPHTLGITHDPDHPALAGFPSDGHTDWQWWEPLHGAHAVVLDDLPVPVRPIVQPIDTWFSARRLGVLWEVAVGEGRLVVCSMDLHSDLDIRPAARQLRTSLDAYLATGVPADSLPQVSADALRPLLTPAG</sequence>
<dbReference type="RefSeq" id="WP_114125724.1">
    <property type="nucleotide sequence ID" value="NZ_QOUI01000003.1"/>
</dbReference>
<organism evidence="3 4">
    <name type="scientific">Desertihabitans brevis</name>
    <dbReference type="NCBI Taxonomy" id="2268447"/>
    <lineage>
        <taxon>Bacteria</taxon>
        <taxon>Bacillati</taxon>
        <taxon>Actinomycetota</taxon>
        <taxon>Actinomycetes</taxon>
        <taxon>Propionibacteriales</taxon>
        <taxon>Propionibacteriaceae</taxon>
        <taxon>Desertihabitans</taxon>
    </lineage>
</organism>
<dbReference type="InterPro" id="IPR008979">
    <property type="entry name" value="Galactose-bd-like_sf"/>
</dbReference>
<evidence type="ECO:0000313" key="3">
    <source>
        <dbReference type="EMBL" id="RCK70181.1"/>
    </source>
</evidence>
<dbReference type="AlphaFoldDB" id="A0A367YZ00"/>
<gene>
    <name evidence="3" type="ORF">DT076_05755</name>
</gene>
<dbReference type="InterPro" id="IPR051913">
    <property type="entry name" value="GH2_Domain-Containing"/>
</dbReference>
<dbReference type="Pfam" id="PF02837">
    <property type="entry name" value="Glyco_hydro_2_N"/>
    <property type="match status" value="1"/>
</dbReference>
<dbReference type="PANTHER" id="PTHR42732">
    <property type="entry name" value="BETA-GALACTOSIDASE"/>
    <property type="match status" value="1"/>
</dbReference>
<dbReference type="GO" id="GO:0005975">
    <property type="term" value="P:carbohydrate metabolic process"/>
    <property type="evidence" value="ECO:0007669"/>
    <property type="project" value="InterPro"/>
</dbReference>
<comment type="similarity">
    <text evidence="1">Belongs to the glycosyl hydrolase 2 family.</text>
</comment>
<feature type="domain" description="Glycosyl hydrolases family 2 sugar binding" evidence="2">
    <location>
        <begin position="23"/>
        <end position="179"/>
    </location>
</feature>
<dbReference type="Proteomes" id="UP000252770">
    <property type="component" value="Unassembled WGS sequence"/>
</dbReference>
<proteinExistence type="inferred from homology"/>
<protein>
    <submittedName>
        <fullName evidence="3">Glycoside hydrolase</fullName>
    </submittedName>
</protein>
<keyword evidence="3" id="KW-0378">Hydrolase</keyword>
<dbReference type="EMBL" id="QOUI01000003">
    <property type="protein sequence ID" value="RCK70181.1"/>
    <property type="molecule type" value="Genomic_DNA"/>
</dbReference>
<evidence type="ECO:0000259" key="2">
    <source>
        <dbReference type="Pfam" id="PF02837"/>
    </source>
</evidence>
<reference evidence="3 4" key="1">
    <citation type="submission" date="2018-07" db="EMBL/GenBank/DDBJ databases">
        <title>Desertimonas flava gen. nov. sp. nov.</title>
        <authorList>
            <person name="Liu S."/>
        </authorList>
    </citation>
    <scope>NUCLEOTIDE SEQUENCE [LARGE SCALE GENOMIC DNA]</scope>
    <source>
        <strain evidence="3 4">16Sb5-5</strain>
    </source>
</reference>